<evidence type="ECO:0000259" key="2">
    <source>
        <dbReference type="Pfam" id="PF13581"/>
    </source>
</evidence>
<keyword evidence="1" id="KW-0418">Kinase</keyword>
<feature type="domain" description="Histidine kinase/HSP90-like ATPase" evidence="2">
    <location>
        <begin position="21"/>
        <end position="129"/>
    </location>
</feature>
<evidence type="ECO:0000313" key="3">
    <source>
        <dbReference type="EMBL" id="MFC4529446.1"/>
    </source>
</evidence>
<keyword evidence="4" id="KW-1185">Reference proteome</keyword>
<reference evidence="4" key="1">
    <citation type="journal article" date="2019" name="Int. J. Syst. Evol. Microbiol.">
        <title>The Global Catalogue of Microorganisms (GCM) 10K type strain sequencing project: providing services to taxonomists for standard genome sequencing and annotation.</title>
        <authorList>
            <consortium name="The Broad Institute Genomics Platform"/>
            <consortium name="The Broad Institute Genome Sequencing Center for Infectious Disease"/>
            <person name="Wu L."/>
            <person name="Ma J."/>
        </authorList>
    </citation>
    <scope>NUCLEOTIDE SEQUENCE [LARGE SCALE GENOMIC DNA]</scope>
    <source>
        <strain evidence="4">CGMCC 4.7132</strain>
    </source>
</reference>
<keyword evidence="3" id="KW-0067">ATP-binding</keyword>
<evidence type="ECO:0000256" key="1">
    <source>
        <dbReference type="ARBA" id="ARBA00022527"/>
    </source>
</evidence>
<dbReference type="PANTHER" id="PTHR35526">
    <property type="entry name" value="ANTI-SIGMA-F FACTOR RSBW-RELATED"/>
    <property type="match status" value="1"/>
</dbReference>
<protein>
    <submittedName>
        <fullName evidence="3">ATP-binding protein</fullName>
    </submittedName>
</protein>
<keyword evidence="3" id="KW-0547">Nucleotide-binding</keyword>
<evidence type="ECO:0000313" key="4">
    <source>
        <dbReference type="Proteomes" id="UP001596004"/>
    </source>
</evidence>
<dbReference type="GO" id="GO:0005524">
    <property type="term" value="F:ATP binding"/>
    <property type="evidence" value="ECO:0007669"/>
    <property type="project" value="UniProtKB-KW"/>
</dbReference>
<keyword evidence="1" id="KW-0808">Transferase</keyword>
<proteinExistence type="predicted"/>
<dbReference type="CDD" id="cd16936">
    <property type="entry name" value="HATPase_RsbW-like"/>
    <property type="match status" value="1"/>
</dbReference>
<dbReference type="SUPFAM" id="SSF55874">
    <property type="entry name" value="ATPase domain of HSP90 chaperone/DNA topoisomerase II/histidine kinase"/>
    <property type="match status" value="1"/>
</dbReference>
<dbReference type="Pfam" id="PF13581">
    <property type="entry name" value="HATPase_c_2"/>
    <property type="match status" value="1"/>
</dbReference>
<dbReference type="EMBL" id="JBHSFP010000001">
    <property type="protein sequence ID" value="MFC4529446.1"/>
    <property type="molecule type" value="Genomic_DNA"/>
</dbReference>
<name>A0ABV9C8Z4_9ACTN</name>
<gene>
    <name evidence="3" type="ORF">ACFO60_01625</name>
</gene>
<accession>A0ABV9C8Z4</accession>
<dbReference type="RefSeq" id="WP_380835951.1">
    <property type="nucleotide sequence ID" value="NZ_JBHSFP010000001.1"/>
</dbReference>
<dbReference type="InterPro" id="IPR003594">
    <property type="entry name" value="HATPase_dom"/>
</dbReference>
<dbReference type="Proteomes" id="UP001596004">
    <property type="component" value="Unassembled WGS sequence"/>
</dbReference>
<comment type="caution">
    <text evidence="3">The sequence shown here is derived from an EMBL/GenBank/DDBJ whole genome shotgun (WGS) entry which is preliminary data.</text>
</comment>
<dbReference type="InterPro" id="IPR050267">
    <property type="entry name" value="Anti-sigma-factor_SerPK"/>
</dbReference>
<dbReference type="InterPro" id="IPR036890">
    <property type="entry name" value="HATPase_C_sf"/>
</dbReference>
<dbReference type="Gene3D" id="3.30.565.10">
    <property type="entry name" value="Histidine kinase-like ATPase, C-terminal domain"/>
    <property type="match status" value="1"/>
</dbReference>
<dbReference type="PANTHER" id="PTHR35526:SF3">
    <property type="entry name" value="ANTI-SIGMA-F FACTOR RSBW"/>
    <property type="match status" value="1"/>
</dbReference>
<organism evidence="3 4">
    <name type="scientific">Sphaerisporangium dianthi</name>
    <dbReference type="NCBI Taxonomy" id="1436120"/>
    <lineage>
        <taxon>Bacteria</taxon>
        <taxon>Bacillati</taxon>
        <taxon>Actinomycetota</taxon>
        <taxon>Actinomycetes</taxon>
        <taxon>Streptosporangiales</taxon>
        <taxon>Streptosporangiaceae</taxon>
        <taxon>Sphaerisporangium</taxon>
    </lineage>
</organism>
<keyword evidence="1" id="KW-0723">Serine/threonine-protein kinase</keyword>
<sequence>MEPAKAEWELLGRTSLPGVRESVSCARHQVRQWLGNGHPAVNDVVLATSELVTNAVTHSGCGRDDFIGLVLARRDGLLRVEVNDPGALDFEPEVREDPEAENGRGLLIIRELAEEWGTRAHGPGVGRTVWCVIRFAPRLVTQVRHEATAAP</sequence>